<proteinExistence type="inferred from homology"/>
<keyword evidence="4" id="KW-1185">Reference proteome</keyword>
<feature type="non-terminal residue" evidence="3">
    <location>
        <position position="241"/>
    </location>
</feature>
<evidence type="ECO:0000313" key="4">
    <source>
        <dbReference type="Proteomes" id="UP000700334"/>
    </source>
</evidence>
<organism evidence="3 4">
    <name type="scientific">Galemys pyrenaicus</name>
    <name type="common">Iberian desman</name>
    <name type="synonym">Pyrenean desman</name>
    <dbReference type="NCBI Taxonomy" id="202257"/>
    <lineage>
        <taxon>Eukaryota</taxon>
        <taxon>Metazoa</taxon>
        <taxon>Chordata</taxon>
        <taxon>Craniata</taxon>
        <taxon>Vertebrata</taxon>
        <taxon>Euteleostomi</taxon>
        <taxon>Mammalia</taxon>
        <taxon>Eutheria</taxon>
        <taxon>Laurasiatheria</taxon>
        <taxon>Eulipotyphla</taxon>
        <taxon>Talpidae</taxon>
        <taxon>Galemys</taxon>
    </lineage>
</organism>
<dbReference type="GO" id="GO:0030515">
    <property type="term" value="F:snoRNA binding"/>
    <property type="evidence" value="ECO:0007669"/>
    <property type="project" value="TreeGrafter"/>
</dbReference>
<dbReference type="GO" id="GO:0005737">
    <property type="term" value="C:cytoplasm"/>
    <property type="evidence" value="ECO:0007669"/>
    <property type="project" value="TreeGrafter"/>
</dbReference>
<dbReference type="PANTHER" id="PTHR12821">
    <property type="entry name" value="BYSTIN"/>
    <property type="match status" value="1"/>
</dbReference>
<accession>A0A8J6BP45</accession>
<comment type="caution">
    <text evidence="3">The sequence shown here is derived from an EMBL/GenBank/DDBJ whole genome shotgun (WGS) entry which is preliminary data.</text>
</comment>
<dbReference type="GO" id="GO:0006364">
    <property type="term" value="P:rRNA processing"/>
    <property type="evidence" value="ECO:0007669"/>
    <property type="project" value="TreeGrafter"/>
</dbReference>
<dbReference type="PANTHER" id="PTHR12821:SF0">
    <property type="entry name" value="BYSTIN"/>
    <property type="match status" value="1"/>
</dbReference>
<dbReference type="AlphaFoldDB" id="A0A8J6BP45"/>
<evidence type="ECO:0000256" key="1">
    <source>
        <dbReference type="ARBA" id="ARBA00007114"/>
    </source>
</evidence>
<dbReference type="GO" id="GO:0005730">
    <property type="term" value="C:nucleolus"/>
    <property type="evidence" value="ECO:0007669"/>
    <property type="project" value="TreeGrafter"/>
</dbReference>
<feature type="compositionally biased region" description="Basic and acidic residues" evidence="2">
    <location>
        <begin position="61"/>
        <end position="74"/>
    </location>
</feature>
<feature type="non-terminal residue" evidence="3">
    <location>
        <position position="1"/>
    </location>
</feature>
<evidence type="ECO:0000313" key="3">
    <source>
        <dbReference type="EMBL" id="KAG8524194.1"/>
    </source>
</evidence>
<name>A0A8J6BP45_GALPY</name>
<reference evidence="3" key="1">
    <citation type="journal article" date="2021" name="Evol. Appl.">
        <title>The genome of the Pyrenean desman and the effects of bottlenecks and inbreeding on the genomic landscape of an endangered species.</title>
        <authorList>
            <person name="Escoda L."/>
            <person name="Castresana J."/>
        </authorList>
    </citation>
    <scope>NUCLEOTIDE SEQUENCE</scope>
    <source>
        <strain evidence="3">IBE-C5619</strain>
    </source>
</reference>
<dbReference type="EMBL" id="JAGFMF010011393">
    <property type="protein sequence ID" value="KAG8524194.1"/>
    <property type="molecule type" value="Genomic_DNA"/>
</dbReference>
<dbReference type="OrthoDB" id="2192561at2759"/>
<dbReference type="InterPro" id="IPR007955">
    <property type="entry name" value="Bystin"/>
</dbReference>
<protein>
    <submittedName>
        <fullName evidence="3">Bystin</fullName>
    </submittedName>
</protein>
<dbReference type="Pfam" id="PF05291">
    <property type="entry name" value="Bystin"/>
    <property type="match status" value="1"/>
</dbReference>
<evidence type="ECO:0000256" key="2">
    <source>
        <dbReference type="SAM" id="MobiDB-lite"/>
    </source>
</evidence>
<dbReference type="Proteomes" id="UP000700334">
    <property type="component" value="Unassembled WGS sequence"/>
</dbReference>
<gene>
    <name evidence="3" type="ORF">J0S82_008478</name>
</gene>
<dbReference type="GO" id="GO:0030688">
    <property type="term" value="C:preribosome, small subunit precursor"/>
    <property type="evidence" value="ECO:0007669"/>
    <property type="project" value="TreeGrafter"/>
</dbReference>
<comment type="similarity">
    <text evidence="1">Belongs to the bystin family.</text>
</comment>
<sequence>GPGNRGGRISEPRRGRRQRGMTLLEKAATTTGAGHHAEVVMDPDDSATEMSMNKHPPARCPDCRHQGEADREADGASLSSSWTPRSWRFTEGPERYCSGKIPKAFKIILVLSNSEQILSVTDCHEASQEALKKQMTQYFYNLVLLPQVLKQTLFQAQSLVHRDPAPTVKATHLYPLKNYHCGVITKCSIPVGYSNAAILKIAEMAYSSANSIFLWLLLDKISTSLLGAGTPFVHFLGFWTD</sequence>
<feature type="region of interest" description="Disordered" evidence="2">
    <location>
        <begin position="1"/>
        <end position="84"/>
    </location>
</feature>